<dbReference type="InterPro" id="IPR025668">
    <property type="entry name" value="Tnp_DDE_dom"/>
</dbReference>
<dbReference type="Pfam" id="PF05598">
    <property type="entry name" value="DUF772"/>
    <property type="match status" value="1"/>
</dbReference>
<dbReference type="InterPro" id="IPR047629">
    <property type="entry name" value="IS1182_transpos"/>
</dbReference>
<reference evidence="3" key="1">
    <citation type="submission" date="2022-08" db="EMBL/GenBank/DDBJ databases">
        <title>The genomic sequence of strain Paenibacillus sp. SCIV0701.</title>
        <authorList>
            <person name="Zhao H."/>
        </authorList>
    </citation>
    <scope>NUCLEOTIDE SEQUENCE</scope>
    <source>
        <strain evidence="3">SCIV0701</strain>
    </source>
</reference>
<dbReference type="Proteomes" id="UP001141950">
    <property type="component" value="Unassembled WGS sequence"/>
</dbReference>
<evidence type="ECO:0000313" key="3">
    <source>
        <dbReference type="EMBL" id="MCR2808076.1"/>
    </source>
</evidence>
<dbReference type="Pfam" id="PF13751">
    <property type="entry name" value="DDE_Tnp_1_6"/>
    <property type="match status" value="1"/>
</dbReference>
<evidence type="ECO:0000259" key="2">
    <source>
        <dbReference type="Pfam" id="PF13751"/>
    </source>
</evidence>
<dbReference type="EMBL" id="JANIPJ010000053">
    <property type="protein sequence ID" value="MCR2808076.1"/>
    <property type="molecule type" value="Genomic_DNA"/>
</dbReference>
<dbReference type="InterPro" id="IPR008490">
    <property type="entry name" value="Transposase_InsH_N"/>
</dbReference>
<dbReference type="NCBIfam" id="NF033551">
    <property type="entry name" value="transpos_IS1182"/>
    <property type="match status" value="1"/>
</dbReference>
<comment type="caution">
    <text evidence="3">The sequence shown here is derived from an EMBL/GenBank/DDBJ whole genome shotgun (WGS) entry which is preliminary data.</text>
</comment>
<proteinExistence type="predicted"/>
<dbReference type="PANTHER" id="PTHR33408:SF2">
    <property type="entry name" value="TRANSPOSASE DDE DOMAIN-CONTAINING PROTEIN"/>
    <property type="match status" value="1"/>
</dbReference>
<dbReference type="PANTHER" id="PTHR33408">
    <property type="entry name" value="TRANSPOSASE"/>
    <property type="match status" value="1"/>
</dbReference>
<keyword evidence="4" id="KW-1185">Reference proteome</keyword>
<gene>
    <name evidence="3" type="ORF">NQZ67_29895</name>
</gene>
<feature type="domain" description="Transposase DDE" evidence="2">
    <location>
        <begin position="325"/>
        <end position="443"/>
    </location>
</feature>
<dbReference type="AlphaFoldDB" id="A0A9X2MVY4"/>
<organism evidence="3 4">
    <name type="scientific">Paenibacillus soyae</name>
    <dbReference type="NCBI Taxonomy" id="2969249"/>
    <lineage>
        <taxon>Bacteria</taxon>
        <taxon>Bacillati</taxon>
        <taxon>Bacillota</taxon>
        <taxon>Bacilli</taxon>
        <taxon>Bacillales</taxon>
        <taxon>Paenibacillaceae</taxon>
        <taxon>Paenibacillus</taxon>
    </lineage>
</organism>
<evidence type="ECO:0000313" key="4">
    <source>
        <dbReference type="Proteomes" id="UP001141950"/>
    </source>
</evidence>
<sequence length="452" mass="52952">MLRTNDPNPQLDYELVCIEHMVEPNHFLRHVEKYIDFDFILDKVRHLYSESNGRPSLDPIVFFKMLLIGYLYNIRSERELERVVNDTVSFRWFLRLGLTGRAPDHSTFSWNRKHRFQDTTIFQDIFDQIVKQAIDHRMVGGRLLVTDSTHIKANANNGRYEKRELTYTPLEYLQELENAVNEDREQFGKKPFPPEEEVETKTIKVSLTDPDSGYLNRDGKPEGFHYLDHRTVDHKNNIITDCHVTAGNVNDSVVYIERLEHQLSKFNFQSTIEAVALDSGYWTPYVCHKTSKLEIMAVIPDRQSRDHGVFQKDRFTYDAQKNVYICPGNQELAYRTTSRKGLREYRSNPETCTQCPLLSSCTNNRSNQRTIQRHVWEEDKERVTANRESDTGKAIYKFRSQTIERSFADAKVLHGLRYCRFRGRDKVQMQVLMTATAQNIKKIAMHLARQAG</sequence>
<name>A0A9X2MVY4_9BACL</name>
<accession>A0A9X2MVY4</accession>
<protein>
    <submittedName>
        <fullName evidence="3">IS1182 family transposase</fullName>
    </submittedName>
</protein>
<feature type="domain" description="Transposase InsH N-terminal" evidence="1">
    <location>
        <begin position="17"/>
        <end position="113"/>
    </location>
</feature>
<evidence type="ECO:0000259" key="1">
    <source>
        <dbReference type="Pfam" id="PF05598"/>
    </source>
</evidence>
<dbReference type="RefSeq" id="WP_257453154.1">
    <property type="nucleotide sequence ID" value="NZ_JANIPJ010000053.1"/>
</dbReference>